<proteinExistence type="predicted"/>
<comment type="caution">
    <text evidence="2">The sequence shown here is derived from an EMBL/GenBank/DDBJ whole genome shotgun (WGS) entry which is preliminary data.</text>
</comment>
<organism evidence="2 3">
    <name type="scientific">Flavobacterium fructosi</name>
    <dbReference type="NCBI Taxonomy" id="3230416"/>
    <lineage>
        <taxon>Bacteria</taxon>
        <taxon>Pseudomonadati</taxon>
        <taxon>Bacteroidota</taxon>
        <taxon>Flavobacteriia</taxon>
        <taxon>Flavobacteriales</taxon>
        <taxon>Flavobacteriaceae</taxon>
        <taxon>Flavobacterium</taxon>
    </lineage>
</organism>
<evidence type="ECO:0000313" key="2">
    <source>
        <dbReference type="EMBL" id="MFE3847383.1"/>
    </source>
</evidence>
<gene>
    <name evidence="2" type="ORF">ACFX5D_05315</name>
</gene>
<dbReference type="Gene3D" id="1.20.120.450">
    <property type="entry name" value="dinb family like domain"/>
    <property type="match status" value="1"/>
</dbReference>
<dbReference type="InterPro" id="IPR024775">
    <property type="entry name" value="DinB-like"/>
</dbReference>
<dbReference type="SUPFAM" id="SSF109854">
    <property type="entry name" value="DinB/YfiT-like putative metalloenzymes"/>
    <property type="match status" value="1"/>
</dbReference>
<dbReference type="RefSeq" id="WP_379857205.1">
    <property type="nucleotide sequence ID" value="NZ_JBHZQA010000002.1"/>
</dbReference>
<name>A0ABW6HK34_9FLAO</name>
<dbReference type="Pfam" id="PF12867">
    <property type="entry name" value="DinB_2"/>
    <property type="match status" value="1"/>
</dbReference>
<dbReference type="InterPro" id="IPR034660">
    <property type="entry name" value="DinB/YfiT-like"/>
</dbReference>
<reference evidence="2 3" key="1">
    <citation type="submission" date="2024-06" db="EMBL/GenBank/DDBJ databases">
        <title>Flavobacterium spp. isolated from glacier.</title>
        <authorList>
            <person name="Han D."/>
        </authorList>
    </citation>
    <scope>NUCLEOTIDE SEQUENCE [LARGE SCALE GENOMIC DNA]</scope>
    <source>
        <strain evidence="2 3">LB3P45</strain>
    </source>
</reference>
<feature type="domain" description="DinB-like" evidence="1">
    <location>
        <begin position="48"/>
        <end position="171"/>
    </location>
</feature>
<accession>A0ABW6HK34</accession>
<keyword evidence="3" id="KW-1185">Reference proteome</keyword>
<evidence type="ECO:0000259" key="1">
    <source>
        <dbReference type="Pfam" id="PF12867"/>
    </source>
</evidence>
<evidence type="ECO:0000313" key="3">
    <source>
        <dbReference type="Proteomes" id="UP001600039"/>
    </source>
</evidence>
<sequence>MENSVLEKLRYPISKFIAPELYSGNYLAEKIAEISSFPERLKKEVIYLTEEQLDTPYRQDGWTIRQVIHHCADSHMNCFIRIKWALTEDKPIIKFYHEDRWAEMHDNLNMPIQPTLSFLEGLHFRLSYLIKSLNEVDLEKIFIHPEHNSEFKIKEIIGLYAWHGNHHLAHITELKKQKGW</sequence>
<keyword evidence="2" id="KW-0808">Transferase</keyword>
<dbReference type="Proteomes" id="UP001600039">
    <property type="component" value="Unassembled WGS sequence"/>
</dbReference>
<dbReference type="NCBIfam" id="NF009807">
    <property type="entry name" value="PRK13291.1"/>
    <property type="match status" value="1"/>
</dbReference>
<protein>
    <submittedName>
        <fullName evidence="2">YfiT family bacillithiol transferase</fullName>
    </submittedName>
</protein>
<dbReference type="GO" id="GO:0016740">
    <property type="term" value="F:transferase activity"/>
    <property type="evidence" value="ECO:0007669"/>
    <property type="project" value="UniProtKB-KW"/>
</dbReference>
<dbReference type="EMBL" id="JBHZQA010000002">
    <property type="protein sequence ID" value="MFE3847383.1"/>
    <property type="molecule type" value="Genomic_DNA"/>
</dbReference>